<feature type="transmembrane region" description="Helical" evidence="8">
    <location>
        <begin position="173"/>
        <end position="193"/>
    </location>
</feature>
<protein>
    <recommendedName>
        <fullName evidence="11">Solute carrier family 19 member 3b</fullName>
    </recommendedName>
</protein>
<feature type="transmembrane region" description="Helical" evidence="8">
    <location>
        <begin position="358"/>
        <end position="377"/>
    </location>
</feature>
<evidence type="ECO:0000256" key="4">
    <source>
        <dbReference type="ARBA" id="ARBA00022692"/>
    </source>
</evidence>
<evidence type="ECO:0000256" key="1">
    <source>
        <dbReference type="ARBA" id="ARBA00004141"/>
    </source>
</evidence>
<dbReference type="PIRSF" id="PIRSF028739">
    <property type="entry name" value="Folate_carrier"/>
    <property type="match status" value="1"/>
</dbReference>
<evidence type="ECO:0008006" key="11">
    <source>
        <dbReference type="Google" id="ProtNLM"/>
    </source>
</evidence>
<evidence type="ECO:0000256" key="8">
    <source>
        <dbReference type="SAM" id="Phobius"/>
    </source>
</evidence>
<keyword evidence="4 8" id="KW-0812">Transmembrane</keyword>
<feature type="transmembrane region" description="Helical" evidence="8">
    <location>
        <begin position="384"/>
        <end position="404"/>
    </location>
</feature>
<feature type="transmembrane region" description="Helical" evidence="8">
    <location>
        <begin position="416"/>
        <end position="435"/>
    </location>
</feature>
<keyword evidence="3 7" id="KW-0813">Transport</keyword>
<keyword evidence="6 7" id="KW-0472">Membrane</keyword>
<reference evidence="9" key="3">
    <citation type="submission" date="2025-09" db="UniProtKB">
        <authorList>
            <consortium name="Ensembl"/>
        </authorList>
    </citation>
    <scope>IDENTIFICATION</scope>
</reference>
<dbReference type="Proteomes" id="UP000265040">
    <property type="component" value="Chromosome 13"/>
</dbReference>
<comment type="similarity">
    <text evidence="2 7">Belongs to the reduced folate carrier (RFC) transporter (TC 2.A.48) family.</text>
</comment>
<name>A0A3Q1HDI0_ANATE</name>
<dbReference type="InterPro" id="IPR002666">
    <property type="entry name" value="Folate_carrier"/>
</dbReference>
<feature type="transmembrane region" description="Helical" evidence="8">
    <location>
        <begin position="58"/>
        <end position="77"/>
    </location>
</feature>
<feature type="transmembrane region" description="Helical" evidence="8">
    <location>
        <begin position="114"/>
        <end position="134"/>
    </location>
</feature>
<dbReference type="Gene3D" id="1.20.1250.20">
    <property type="entry name" value="MFS general substrate transporter like domains"/>
    <property type="match status" value="1"/>
</dbReference>
<dbReference type="InterPro" id="IPR036259">
    <property type="entry name" value="MFS_trans_sf"/>
</dbReference>
<accession>A0A3Q1HDI0</accession>
<feature type="transmembrane region" description="Helical" evidence="8">
    <location>
        <begin position="272"/>
        <end position="295"/>
    </location>
</feature>
<comment type="subcellular location">
    <subcellularLocation>
        <location evidence="1 7">Membrane</location>
        <topology evidence="1 7">Multi-pass membrane protein</topology>
    </subcellularLocation>
</comment>
<dbReference type="GeneTree" id="ENSGT00950000183022"/>
<feature type="transmembrane region" description="Helical" evidence="8">
    <location>
        <begin position="332"/>
        <end position="352"/>
    </location>
</feature>
<evidence type="ECO:0000256" key="3">
    <source>
        <dbReference type="ARBA" id="ARBA00022448"/>
    </source>
</evidence>
<evidence type="ECO:0000256" key="6">
    <source>
        <dbReference type="ARBA" id="ARBA00023136"/>
    </source>
</evidence>
<evidence type="ECO:0000313" key="9">
    <source>
        <dbReference type="Ensembl" id="ENSATEP00000006672.2"/>
    </source>
</evidence>
<keyword evidence="5 8" id="KW-1133">Transmembrane helix</keyword>
<proteinExistence type="inferred from homology"/>
<evidence type="ECO:0000313" key="10">
    <source>
        <dbReference type="Proteomes" id="UP000265040"/>
    </source>
</evidence>
<reference evidence="9" key="1">
    <citation type="submission" date="2021-04" db="EMBL/GenBank/DDBJ databases">
        <authorList>
            <consortium name="Wellcome Sanger Institute Data Sharing"/>
        </authorList>
    </citation>
    <scope>NUCLEOTIDE SEQUENCE [LARGE SCALE GENOMIC DNA]</scope>
</reference>
<evidence type="ECO:0000256" key="7">
    <source>
        <dbReference type="PIRNR" id="PIRNR028739"/>
    </source>
</evidence>
<feature type="transmembrane region" description="Helical" evidence="8">
    <location>
        <begin position="307"/>
        <end position="325"/>
    </location>
</feature>
<feature type="transmembrane region" description="Helical" evidence="8">
    <location>
        <begin position="84"/>
        <end position="108"/>
    </location>
</feature>
<keyword evidence="10" id="KW-1185">Reference proteome</keyword>
<evidence type="ECO:0000256" key="5">
    <source>
        <dbReference type="ARBA" id="ARBA00022989"/>
    </source>
</evidence>
<sequence length="467" mass="52467">MTIKLTLMLTRSSSWAYPTTVLSLYGFFANCRVAEPFLTPYLIGPHKNISGEVLNNYLFPIWTYSYLAFLFPVFLLTDFLRYKPLIVVQGLFLVTNYILLCFAPGLPAMTFLQVNYAVVTSTEVAYFSYIYSVIPVEHYQRATGYLRSAMLVGYTFGASLGQVLVSLAGMNYFYINTITLGIVSMAFLISFWLPMPQRSMFFKVKKDAAVHLQSQQEAHRPEEPVMDKDGAGAGSEKMEHNVNSGWCSRENVATAVHLLWQSFRESYSSRHVIYWSLWWALATSGYVQVFNYIQLMWDHIEPSATSSIYNGGVEAVCSLVTWAVWGELALGLFSAVGAGAVFLMALTSSIWACYAGYVLFKSCYMLLITITTFQIAANLSMECYALTFGINTFIALSLQTIITATVVDEAALGLDIVTQFIIYGSYYAVISVLFLTRGTYTAYVNHHSHPEQKKAKEPTEVIFAERF</sequence>
<dbReference type="GO" id="GO:0005886">
    <property type="term" value="C:plasma membrane"/>
    <property type="evidence" value="ECO:0007669"/>
    <property type="project" value="UniProtKB-UniRule"/>
</dbReference>
<dbReference type="PANTHER" id="PTHR10686">
    <property type="entry name" value="FOLATE TRANSPORTER"/>
    <property type="match status" value="1"/>
</dbReference>
<organism evidence="9 10">
    <name type="scientific">Anabas testudineus</name>
    <name type="common">Climbing perch</name>
    <name type="synonym">Anthias testudineus</name>
    <dbReference type="NCBI Taxonomy" id="64144"/>
    <lineage>
        <taxon>Eukaryota</taxon>
        <taxon>Metazoa</taxon>
        <taxon>Chordata</taxon>
        <taxon>Craniata</taxon>
        <taxon>Vertebrata</taxon>
        <taxon>Euteleostomi</taxon>
        <taxon>Actinopterygii</taxon>
        <taxon>Neopterygii</taxon>
        <taxon>Teleostei</taxon>
        <taxon>Neoteleostei</taxon>
        <taxon>Acanthomorphata</taxon>
        <taxon>Anabantaria</taxon>
        <taxon>Anabantiformes</taxon>
        <taxon>Anabantoidei</taxon>
        <taxon>Anabantidae</taxon>
        <taxon>Anabas</taxon>
    </lineage>
</organism>
<dbReference type="PANTHER" id="PTHR10686:SF38">
    <property type="entry name" value="THIAMINE TRANSPORTER 2 ISOFORM X1"/>
    <property type="match status" value="1"/>
</dbReference>
<dbReference type="FunFam" id="1.20.1250.20:FF:000225">
    <property type="entry name" value="Solute carrier family 19 member 1"/>
    <property type="match status" value="1"/>
</dbReference>
<dbReference type="NCBIfam" id="TIGR00806">
    <property type="entry name" value="rfc"/>
    <property type="match status" value="1"/>
</dbReference>
<dbReference type="AlphaFoldDB" id="A0A3Q1HDI0"/>
<dbReference type="Ensembl" id="ENSATET00000006785.2">
    <property type="protein sequence ID" value="ENSATEP00000006672.2"/>
    <property type="gene ID" value="ENSATEG00000004539.3"/>
</dbReference>
<dbReference type="SUPFAM" id="SSF103473">
    <property type="entry name" value="MFS general substrate transporter"/>
    <property type="match status" value="1"/>
</dbReference>
<evidence type="ECO:0000256" key="2">
    <source>
        <dbReference type="ARBA" id="ARBA00005773"/>
    </source>
</evidence>
<reference evidence="9" key="2">
    <citation type="submission" date="2025-08" db="UniProtKB">
        <authorList>
            <consortium name="Ensembl"/>
        </authorList>
    </citation>
    <scope>IDENTIFICATION</scope>
</reference>
<feature type="transmembrane region" description="Helical" evidence="8">
    <location>
        <begin position="146"/>
        <end position="167"/>
    </location>
</feature>
<dbReference type="Pfam" id="PF01770">
    <property type="entry name" value="Folate_carrier"/>
    <property type="match status" value="1"/>
</dbReference>
<dbReference type="GO" id="GO:0090482">
    <property type="term" value="F:vitamin transmembrane transporter activity"/>
    <property type="evidence" value="ECO:0007669"/>
    <property type="project" value="InterPro"/>
</dbReference>